<dbReference type="OrthoDB" id="8234697at2"/>
<organism evidence="2 3">
    <name type="scientific">Microvirga brassicacearum</name>
    <dbReference type="NCBI Taxonomy" id="2580413"/>
    <lineage>
        <taxon>Bacteria</taxon>
        <taxon>Pseudomonadati</taxon>
        <taxon>Pseudomonadota</taxon>
        <taxon>Alphaproteobacteria</taxon>
        <taxon>Hyphomicrobiales</taxon>
        <taxon>Methylobacteriaceae</taxon>
        <taxon>Microvirga</taxon>
    </lineage>
</organism>
<protein>
    <recommendedName>
        <fullName evidence="4">General secretion pathway protein GspN</fullName>
    </recommendedName>
</protein>
<keyword evidence="3" id="KW-1185">Reference proteome</keyword>
<dbReference type="RefSeq" id="WP_150948618.1">
    <property type="nucleotide sequence ID" value="NZ_VCMV01000063.1"/>
</dbReference>
<reference evidence="2 3" key="1">
    <citation type="journal article" date="2019" name="Microorganisms">
        <title>Genome Insights into the Novel Species Microvirga brassicacearum, a Rapeseed Endophyte with Biotechnological Potential.</title>
        <authorList>
            <person name="Jimenez-Gomez A."/>
            <person name="Saati-Santamaria Z."/>
            <person name="Igual J.M."/>
            <person name="Rivas R."/>
            <person name="Mateos P.F."/>
            <person name="Garcia-Fraile P."/>
        </authorList>
    </citation>
    <scope>NUCLEOTIDE SEQUENCE [LARGE SCALE GENOMIC DNA]</scope>
    <source>
        <strain evidence="2 3">CDVBN77</strain>
    </source>
</reference>
<evidence type="ECO:0000313" key="3">
    <source>
        <dbReference type="Proteomes" id="UP000325684"/>
    </source>
</evidence>
<name>A0A5N3P4M3_9HYPH</name>
<proteinExistence type="predicted"/>
<dbReference type="Proteomes" id="UP000325684">
    <property type="component" value="Unassembled WGS sequence"/>
</dbReference>
<dbReference type="EMBL" id="VCMV01000063">
    <property type="protein sequence ID" value="KAB0264677.1"/>
    <property type="molecule type" value="Genomic_DNA"/>
</dbReference>
<accession>A0A5N3P4M3</accession>
<sequence>MRPRRIVLIGVNVALLVAFWPLADELLSTDASRRTAFKQSSVLLPVTNSWPEQPELARPLFRAGPSPAEQDDPPGIGSSPNMRLLGIVLTEHRRIAVLERDGATLRVEEGDDLDGWQVARIEPRKVRLENSEQHIDVLLDMPADAP</sequence>
<dbReference type="AlphaFoldDB" id="A0A5N3P4M3"/>
<feature type="region of interest" description="Disordered" evidence="1">
    <location>
        <begin position="56"/>
        <end position="80"/>
    </location>
</feature>
<comment type="caution">
    <text evidence="2">The sequence shown here is derived from an EMBL/GenBank/DDBJ whole genome shotgun (WGS) entry which is preliminary data.</text>
</comment>
<evidence type="ECO:0000313" key="2">
    <source>
        <dbReference type="EMBL" id="KAB0264677.1"/>
    </source>
</evidence>
<gene>
    <name evidence="2" type="ORF">FEZ63_21740</name>
</gene>
<evidence type="ECO:0008006" key="4">
    <source>
        <dbReference type="Google" id="ProtNLM"/>
    </source>
</evidence>
<evidence type="ECO:0000256" key="1">
    <source>
        <dbReference type="SAM" id="MobiDB-lite"/>
    </source>
</evidence>